<evidence type="ECO:0000313" key="3">
    <source>
        <dbReference type="EMBL" id="EQD73532.1"/>
    </source>
</evidence>
<dbReference type="PANTHER" id="PTHR11908">
    <property type="entry name" value="XANTHINE DEHYDROGENASE"/>
    <property type="match status" value="1"/>
</dbReference>
<dbReference type="Pfam" id="PF20256">
    <property type="entry name" value="MoCoBD_2"/>
    <property type="match status" value="1"/>
</dbReference>
<evidence type="ECO:0000259" key="2">
    <source>
        <dbReference type="Pfam" id="PF20256"/>
    </source>
</evidence>
<dbReference type="InterPro" id="IPR016208">
    <property type="entry name" value="Ald_Oxase/xanthine_DH-like"/>
</dbReference>
<dbReference type="AlphaFoldDB" id="T1BUK6"/>
<feature type="domain" description="Aldehyde oxidase/xanthine dehydrogenase second molybdopterin binding" evidence="2">
    <location>
        <begin position="18"/>
        <end position="259"/>
    </location>
</feature>
<gene>
    <name evidence="3" type="ORF">B1B_03174</name>
</gene>
<proteinExistence type="predicted"/>
<name>T1BUK6_9ZZZZ</name>
<dbReference type="EMBL" id="AUZY01001929">
    <property type="protein sequence ID" value="EQD73532.1"/>
    <property type="molecule type" value="Genomic_DNA"/>
</dbReference>
<dbReference type="InterPro" id="IPR037165">
    <property type="entry name" value="AldOxase/xan_DH_Mopterin-bd_sf"/>
</dbReference>
<reference evidence="3" key="1">
    <citation type="submission" date="2013-08" db="EMBL/GenBank/DDBJ databases">
        <authorList>
            <person name="Mendez C."/>
            <person name="Richter M."/>
            <person name="Ferrer M."/>
            <person name="Sanchez J."/>
        </authorList>
    </citation>
    <scope>NUCLEOTIDE SEQUENCE</scope>
</reference>
<evidence type="ECO:0000256" key="1">
    <source>
        <dbReference type="ARBA" id="ARBA00022505"/>
    </source>
</evidence>
<protein>
    <submittedName>
        <fullName evidence="3">Aldehyde oxidase and xanthine dehydrogenase molybdopterin binding protein</fullName>
    </submittedName>
</protein>
<dbReference type="GO" id="GO:0005506">
    <property type="term" value="F:iron ion binding"/>
    <property type="evidence" value="ECO:0007669"/>
    <property type="project" value="InterPro"/>
</dbReference>
<dbReference type="SUPFAM" id="SSF56003">
    <property type="entry name" value="Molybdenum cofactor-binding domain"/>
    <property type="match status" value="1"/>
</dbReference>
<accession>T1BUK6</accession>
<dbReference type="InterPro" id="IPR046867">
    <property type="entry name" value="AldOxase/xan_DH_MoCoBD2"/>
</dbReference>
<sequence>MGVAVGIGFWSTVTGAGGEARLVLGPTELKIIEGEREIGSGSVIRGIVAVVEAVLGISRDRVRVDYHDTRSAPFDSGVFGSRTLAALGQAVQKAALVLRDELGKRLSVPADSVQITEENGELVAVSGRRRESIRSLLTDTELTAGGLTSEGRHYGTSGEIDTARVVEGTFYPYTDFTGAAHVAMVKVDSETGAVRVTRYAAFQDAGKVVDPPTAQGSIEGGVAMGLGTALTEETTWAEDGHISNAGLLDYRIPTLGEIPPIEVHFVEGFSGAGPFGAKGLGEPPIIPVPATVGNAIFAASGAAMTELPMTPERVARALKLL</sequence>
<dbReference type="GO" id="GO:0016491">
    <property type="term" value="F:oxidoreductase activity"/>
    <property type="evidence" value="ECO:0007669"/>
    <property type="project" value="InterPro"/>
</dbReference>
<reference evidence="3" key="2">
    <citation type="journal article" date="2014" name="ISME J.">
        <title>Microbial stratification in low pH oxic and suboxic macroscopic growths along an acid mine drainage.</title>
        <authorList>
            <person name="Mendez-Garcia C."/>
            <person name="Mesa V."/>
            <person name="Sprenger R.R."/>
            <person name="Richter M."/>
            <person name="Diez M.S."/>
            <person name="Solano J."/>
            <person name="Bargiela R."/>
            <person name="Golyshina O.V."/>
            <person name="Manteca A."/>
            <person name="Ramos J.L."/>
            <person name="Gallego J.R."/>
            <person name="Llorente I."/>
            <person name="Martins Dos Santos V.A."/>
            <person name="Jensen O.N."/>
            <person name="Pelaez A.I."/>
            <person name="Sanchez J."/>
            <person name="Ferrer M."/>
        </authorList>
    </citation>
    <scope>NUCLEOTIDE SEQUENCE</scope>
</reference>
<dbReference type="PANTHER" id="PTHR11908:SF132">
    <property type="entry name" value="ALDEHYDE OXIDASE 1-RELATED"/>
    <property type="match status" value="1"/>
</dbReference>
<keyword evidence="1" id="KW-0500">Molybdenum</keyword>
<organism evidence="3">
    <name type="scientific">mine drainage metagenome</name>
    <dbReference type="NCBI Taxonomy" id="410659"/>
    <lineage>
        <taxon>unclassified sequences</taxon>
        <taxon>metagenomes</taxon>
        <taxon>ecological metagenomes</taxon>
    </lineage>
</organism>
<dbReference type="Gene3D" id="3.30.365.10">
    <property type="entry name" value="Aldehyde oxidase/xanthine dehydrogenase, molybdopterin binding domain"/>
    <property type="match status" value="2"/>
</dbReference>
<comment type="caution">
    <text evidence="3">The sequence shown here is derived from an EMBL/GenBank/DDBJ whole genome shotgun (WGS) entry which is preliminary data.</text>
</comment>